<evidence type="ECO:0000256" key="3">
    <source>
        <dbReference type="ARBA" id="ARBA00022475"/>
    </source>
</evidence>
<evidence type="ECO:0000259" key="9">
    <source>
        <dbReference type="PROSITE" id="PS50850"/>
    </source>
</evidence>
<gene>
    <name evidence="10" type="ORF">AB0C36_22165</name>
</gene>
<sequence length="538" mass="54659">MHDEPPARAGRREWAGFAVLALPTALLGLDVTALYLVVPSLAADLRPTTAETLWIMDIYGFLIAGFLITMGTLGDRFGRRRLLMIGMAAFGAASVLAAFAPDALWLIVARALLGVAGATLMPSTLALIGDMFADARQRALAIGAWATMFALGMAAGPVVGGVLTAGFWWGAAFLIAVPVSAVVLIAAPRLLPEFRTDAGRPDLVSVGLSLAAVLPTVYAVKHAAAHGIDARALTAVLLGGGSAVAFVRRQLRLEEPLLDMRLFADRAFSAALAVLLVGLVGFGGMMLLVTQHLQLVEGLSPTAAGLWMGPPALAMLTGGIGAPLLATRVPPGAVMGSALALSLVGYASLALVGPDGKVTVVSAFAFLYLGLGVMAALGTDIVVGAAPAERSGSAAALSETVQEFGVAAGVALLGSLATAVYRTSVEAAPGMPRQVAEPYRDSLFGATSVADELPPSALRHAQDASTSGLNTAAIAAGAVIAAATVVSFRALRGIPPIGTAAAEAKPTTASVPVRAELGGGERVRTEPIASACVRDDDR</sequence>
<proteinExistence type="predicted"/>
<dbReference type="SUPFAM" id="SSF103473">
    <property type="entry name" value="MFS general substrate transporter"/>
    <property type="match status" value="1"/>
</dbReference>
<protein>
    <submittedName>
        <fullName evidence="10">MFS transporter</fullName>
    </submittedName>
</protein>
<feature type="transmembrane region" description="Helical" evidence="8">
    <location>
        <begin position="82"/>
        <end position="101"/>
    </location>
</feature>
<dbReference type="Gene3D" id="1.20.1720.10">
    <property type="entry name" value="Multidrug resistance protein D"/>
    <property type="match status" value="1"/>
</dbReference>
<feature type="transmembrane region" description="Helical" evidence="8">
    <location>
        <begin position="166"/>
        <end position="191"/>
    </location>
</feature>
<evidence type="ECO:0000256" key="6">
    <source>
        <dbReference type="ARBA" id="ARBA00023136"/>
    </source>
</evidence>
<dbReference type="Gene3D" id="1.20.1250.20">
    <property type="entry name" value="MFS general substrate transporter like domains"/>
    <property type="match status" value="1"/>
</dbReference>
<keyword evidence="11" id="KW-1185">Reference proteome</keyword>
<reference evidence="10 11" key="1">
    <citation type="submission" date="2024-06" db="EMBL/GenBank/DDBJ databases">
        <title>The Natural Products Discovery Center: Release of the First 8490 Sequenced Strains for Exploring Actinobacteria Biosynthetic Diversity.</title>
        <authorList>
            <person name="Kalkreuter E."/>
            <person name="Kautsar S.A."/>
            <person name="Yang D."/>
            <person name="Bader C.D."/>
            <person name="Teijaro C.N."/>
            <person name="Fluegel L."/>
            <person name="Davis C.M."/>
            <person name="Simpson J.R."/>
            <person name="Lauterbach L."/>
            <person name="Steele A.D."/>
            <person name="Gui C."/>
            <person name="Meng S."/>
            <person name="Li G."/>
            <person name="Viehrig K."/>
            <person name="Ye F."/>
            <person name="Su P."/>
            <person name="Kiefer A.F."/>
            <person name="Nichols A."/>
            <person name="Cepeda A.J."/>
            <person name="Yan W."/>
            <person name="Fan B."/>
            <person name="Jiang Y."/>
            <person name="Adhikari A."/>
            <person name="Zheng C.-J."/>
            <person name="Schuster L."/>
            <person name="Cowan T.M."/>
            <person name="Smanski M.J."/>
            <person name="Chevrette M.G."/>
            <person name="De Carvalho L.P.S."/>
            <person name="Shen B."/>
        </authorList>
    </citation>
    <scope>NUCLEOTIDE SEQUENCE [LARGE SCALE GENOMIC DNA]</scope>
    <source>
        <strain evidence="10 11">NPDC048946</strain>
    </source>
</reference>
<feature type="transmembrane region" description="Helical" evidence="8">
    <location>
        <begin position="333"/>
        <end position="352"/>
    </location>
</feature>
<dbReference type="PROSITE" id="PS50850">
    <property type="entry name" value="MFS"/>
    <property type="match status" value="1"/>
</dbReference>
<dbReference type="PANTHER" id="PTHR42718:SF47">
    <property type="entry name" value="METHYL VIOLOGEN RESISTANCE PROTEIN SMVA"/>
    <property type="match status" value="1"/>
</dbReference>
<keyword evidence="4 8" id="KW-0812">Transmembrane</keyword>
<feature type="transmembrane region" description="Helical" evidence="8">
    <location>
        <begin position="404"/>
        <end position="421"/>
    </location>
</feature>
<evidence type="ECO:0000256" key="8">
    <source>
        <dbReference type="SAM" id="Phobius"/>
    </source>
</evidence>
<keyword evidence="7" id="KW-0046">Antibiotic resistance</keyword>
<feature type="transmembrane region" description="Helical" evidence="8">
    <location>
        <begin position="203"/>
        <end position="224"/>
    </location>
</feature>
<feature type="transmembrane region" description="Helical" evidence="8">
    <location>
        <begin position="140"/>
        <end position="160"/>
    </location>
</feature>
<evidence type="ECO:0000256" key="4">
    <source>
        <dbReference type="ARBA" id="ARBA00022692"/>
    </source>
</evidence>
<keyword evidence="2" id="KW-0813">Transport</keyword>
<feature type="domain" description="Major facilitator superfamily (MFS) profile" evidence="9">
    <location>
        <begin position="16"/>
        <end position="495"/>
    </location>
</feature>
<evidence type="ECO:0000313" key="10">
    <source>
        <dbReference type="EMBL" id="MEU8136203.1"/>
    </source>
</evidence>
<dbReference type="InterPro" id="IPR036259">
    <property type="entry name" value="MFS_trans_sf"/>
</dbReference>
<feature type="transmembrane region" description="Helical" evidence="8">
    <location>
        <begin position="267"/>
        <end position="288"/>
    </location>
</feature>
<feature type="transmembrane region" description="Helical" evidence="8">
    <location>
        <begin position="14"/>
        <end position="38"/>
    </location>
</feature>
<dbReference type="PANTHER" id="PTHR42718">
    <property type="entry name" value="MAJOR FACILITATOR SUPERFAMILY MULTIDRUG TRANSPORTER MFSC"/>
    <property type="match status" value="1"/>
</dbReference>
<dbReference type="RefSeq" id="WP_358356541.1">
    <property type="nucleotide sequence ID" value="NZ_JBEZFP010000058.1"/>
</dbReference>
<feature type="transmembrane region" description="Helical" evidence="8">
    <location>
        <begin position="308"/>
        <end position="326"/>
    </location>
</feature>
<comment type="subcellular location">
    <subcellularLocation>
        <location evidence="1">Cell membrane</location>
        <topology evidence="1">Multi-pass membrane protein</topology>
    </subcellularLocation>
</comment>
<evidence type="ECO:0000256" key="5">
    <source>
        <dbReference type="ARBA" id="ARBA00022989"/>
    </source>
</evidence>
<feature type="transmembrane region" description="Helical" evidence="8">
    <location>
        <begin position="107"/>
        <end position="128"/>
    </location>
</feature>
<feature type="transmembrane region" description="Helical" evidence="8">
    <location>
        <begin position="358"/>
        <end position="383"/>
    </location>
</feature>
<dbReference type="CDD" id="cd17321">
    <property type="entry name" value="MFS_MMR_MDR_like"/>
    <property type="match status" value="1"/>
</dbReference>
<dbReference type="EMBL" id="JBEZFP010000058">
    <property type="protein sequence ID" value="MEU8136203.1"/>
    <property type="molecule type" value="Genomic_DNA"/>
</dbReference>
<feature type="transmembrane region" description="Helical" evidence="8">
    <location>
        <begin position="472"/>
        <end position="491"/>
    </location>
</feature>
<keyword evidence="5 8" id="KW-1133">Transmembrane helix</keyword>
<evidence type="ECO:0000256" key="1">
    <source>
        <dbReference type="ARBA" id="ARBA00004651"/>
    </source>
</evidence>
<feature type="transmembrane region" description="Helical" evidence="8">
    <location>
        <begin position="230"/>
        <end position="247"/>
    </location>
</feature>
<comment type="caution">
    <text evidence="10">The sequence shown here is derived from an EMBL/GenBank/DDBJ whole genome shotgun (WGS) entry which is preliminary data.</text>
</comment>
<dbReference type="InterPro" id="IPR001958">
    <property type="entry name" value="Tet-R_TetA/multi-R_MdtG-like"/>
</dbReference>
<name>A0ABV3DKB4_9ACTN</name>
<evidence type="ECO:0000313" key="11">
    <source>
        <dbReference type="Proteomes" id="UP001551482"/>
    </source>
</evidence>
<dbReference type="InterPro" id="IPR011701">
    <property type="entry name" value="MFS"/>
</dbReference>
<evidence type="ECO:0000256" key="2">
    <source>
        <dbReference type="ARBA" id="ARBA00022448"/>
    </source>
</evidence>
<dbReference type="InterPro" id="IPR020846">
    <property type="entry name" value="MFS_dom"/>
</dbReference>
<keyword evidence="3" id="KW-1003">Cell membrane</keyword>
<dbReference type="Proteomes" id="UP001551482">
    <property type="component" value="Unassembled WGS sequence"/>
</dbReference>
<keyword evidence="6 8" id="KW-0472">Membrane</keyword>
<accession>A0ABV3DKB4</accession>
<organism evidence="10 11">
    <name type="scientific">Streptodolium elevatio</name>
    <dbReference type="NCBI Taxonomy" id="3157996"/>
    <lineage>
        <taxon>Bacteria</taxon>
        <taxon>Bacillati</taxon>
        <taxon>Actinomycetota</taxon>
        <taxon>Actinomycetes</taxon>
        <taxon>Kitasatosporales</taxon>
        <taxon>Streptomycetaceae</taxon>
        <taxon>Streptodolium</taxon>
    </lineage>
</organism>
<evidence type="ECO:0000256" key="7">
    <source>
        <dbReference type="ARBA" id="ARBA00023251"/>
    </source>
</evidence>
<dbReference type="Pfam" id="PF07690">
    <property type="entry name" value="MFS_1"/>
    <property type="match status" value="1"/>
</dbReference>
<feature type="transmembrane region" description="Helical" evidence="8">
    <location>
        <begin position="58"/>
        <end position="75"/>
    </location>
</feature>
<dbReference type="PRINTS" id="PR01035">
    <property type="entry name" value="TCRTETA"/>
</dbReference>